<feature type="compositionally biased region" description="Polar residues" evidence="1">
    <location>
        <begin position="1"/>
        <end position="15"/>
    </location>
</feature>
<protein>
    <submittedName>
        <fullName evidence="2">Uncharacterized protein</fullName>
    </submittedName>
</protein>
<accession>A0AAE0R5P7</accession>
<dbReference type="EMBL" id="JAUCMX010000006">
    <property type="protein sequence ID" value="KAK3544014.1"/>
    <property type="molecule type" value="Genomic_DNA"/>
</dbReference>
<organism evidence="2 3">
    <name type="scientific">Hemibagrus guttatus</name>
    <dbReference type="NCBI Taxonomy" id="175788"/>
    <lineage>
        <taxon>Eukaryota</taxon>
        <taxon>Metazoa</taxon>
        <taxon>Chordata</taxon>
        <taxon>Craniata</taxon>
        <taxon>Vertebrata</taxon>
        <taxon>Euteleostomi</taxon>
        <taxon>Actinopterygii</taxon>
        <taxon>Neopterygii</taxon>
        <taxon>Teleostei</taxon>
        <taxon>Ostariophysi</taxon>
        <taxon>Siluriformes</taxon>
        <taxon>Bagridae</taxon>
        <taxon>Hemibagrus</taxon>
    </lineage>
</organism>
<dbReference type="Proteomes" id="UP001274896">
    <property type="component" value="Unassembled WGS sequence"/>
</dbReference>
<reference evidence="2" key="1">
    <citation type="submission" date="2023-06" db="EMBL/GenBank/DDBJ databases">
        <title>Male Hemibagrus guttatus genome.</title>
        <authorList>
            <person name="Bian C."/>
        </authorList>
    </citation>
    <scope>NUCLEOTIDE SEQUENCE</scope>
    <source>
        <strain evidence="2">Male_cb2023</strain>
        <tissue evidence="2">Muscle</tissue>
    </source>
</reference>
<evidence type="ECO:0000256" key="1">
    <source>
        <dbReference type="SAM" id="MobiDB-lite"/>
    </source>
</evidence>
<feature type="compositionally biased region" description="Polar residues" evidence="1">
    <location>
        <begin position="29"/>
        <end position="39"/>
    </location>
</feature>
<evidence type="ECO:0000313" key="2">
    <source>
        <dbReference type="EMBL" id="KAK3544014.1"/>
    </source>
</evidence>
<feature type="compositionally biased region" description="Basic residues" evidence="1">
    <location>
        <begin position="41"/>
        <end position="52"/>
    </location>
</feature>
<sequence>MSESPRNLISANHAWSESRGELTEKKQPVSESPPVTGNRVTAKKKKKKRKQRQQAQESEKSSVSAPQLLCPEETLSVHGRNEKSGNGSEPIVRGIFQIGKKSHDVILTATRVTWTRIQPESPTGKNHSACCPMVAMATGVSCCSPMAPEMAPRDLRIDRISGTDNGEKKHEFLHVVSHAAVLPGKKTRRKFKLRNWLLLVCLCVSLEKRELDSCESSYKKPVEDFVELKDVFAVKVKRRRAAGQQSGGTLLGITLFFCKRKGAKLKDDTIHLDNLSVDHCEIWFKHLKGILNDLFSLYNYNQLNFSGKAFH</sequence>
<dbReference type="AlphaFoldDB" id="A0AAE0R5P7"/>
<feature type="region of interest" description="Disordered" evidence="1">
    <location>
        <begin position="1"/>
        <end position="88"/>
    </location>
</feature>
<feature type="compositionally biased region" description="Basic and acidic residues" evidence="1">
    <location>
        <begin position="16"/>
        <end position="28"/>
    </location>
</feature>
<keyword evidence="3" id="KW-1185">Reference proteome</keyword>
<gene>
    <name evidence="2" type="ORF">QTP70_033862</name>
</gene>
<comment type="caution">
    <text evidence="2">The sequence shown here is derived from an EMBL/GenBank/DDBJ whole genome shotgun (WGS) entry which is preliminary data.</text>
</comment>
<proteinExistence type="predicted"/>
<name>A0AAE0R5P7_9TELE</name>
<evidence type="ECO:0000313" key="3">
    <source>
        <dbReference type="Proteomes" id="UP001274896"/>
    </source>
</evidence>